<name>A0A128F8T4_9GAMM</name>
<organism evidence="2 3">
    <name type="scientific">Grimontia marina</name>
    <dbReference type="NCBI Taxonomy" id="646534"/>
    <lineage>
        <taxon>Bacteria</taxon>
        <taxon>Pseudomonadati</taxon>
        <taxon>Pseudomonadota</taxon>
        <taxon>Gammaproteobacteria</taxon>
        <taxon>Vibrionales</taxon>
        <taxon>Vibrionaceae</taxon>
        <taxon>Grimontia</taxon>
    </lineage>
</organism>
<dbReference type="PROSITE" id="PS00202">
    <property type="entry name" value="RUBREDOXIN"/>
    <property type="match status" value="1"/>
</dbReference>
<dbReference type="RefSeq" id="WP_062710069.1">
    <property type="nucleotide sequence ID" value="NZ_CAWRCI010000021.1"/>
</dbReference>
<dbReference type="InterPro" id="IPR018527">
    <property type="entry name" value="Rubredoxin_Fe_BS"/>
</dbReference>
<dbReference type="GO" id="GO:0046872">
    <property type="term" value="F:metal ion binding"/>
    <property type="evidence" value="ECO:0007669"/>
    <property type="project" value="UniProtKB-KW"/>
</dbReference>
<reference evidence="3" key="1">
    <citation type="submission" date="2016-02" db="EMBL/GenBank/DDBJ databases">
        <authorList>
            <person name="Rodrigo-Torres Lidia"/>
            <person name="Arahal R.David."/>
        </authorList>
    </citation>
    <scope>NUCLEOTIDE SEQUENCE [LARGE SCALE GENOMIC DNA]</scope>
    <source>
        <strain evidence="3">CECT 8713</strain>
    </source>
</reference>
<dbReference type="AlphaFoldDB" id="A0A128F8T4"/>
<evidence type="ECO:0000313" key="2">
    <source>
        <dbReference type="EMBL" id="CZF83158.1"/>
    </source>
</evidence>
<dbReference type="OrthoDB" id="329559at2"/>
<gene>
    <name evidence="2" type="ORF">GMA8713_02504</name>
</gene>
<dbReference type="Proteomes" id="UP000073601">
    <property type="component" value="Unassembled WGS sequence"/>
</dbReference>
<sequence>MIKVVSIPRIAAHAGSPFNLIHVRLYWVCPQCGDERGELVGTTSYDGSCRLYCDGWSNPCGHVDKYSAVKKEALANGLNEEVTA</sequence>
<proteinExistence type="predicted"/>
<evidence type="ECO:0000256" key="1">
    <source>
        <dbReference type="ARBA" id="ARBA00022723"/>
    </source>
</evidence>
<keyword evidence="3" id="KW-1185">Reference proteome</keyword>
<dbReference type="EMBL" id="FIZY01000021">
    <property type="protein sequence ID" value="CZF83158.1"/>
    <property type="molecule type" value="Genomic_DNA"/>
</dbReference>
<keyword evidence="1" id="KW-0479">Metal-binding</keyword>
<protein>
    <submittedName>
        <fullName evidence="2">Uncharacterized protein</fullName>
    </submittedName>
</protein>
<accession>A0A128F8T4</accession>
<evidence type="ECO:0000313" key="3">
    <source>
        <dbReference type="Proteomes" id="UP000073601"/>
    </source>
</evidence>